<reference evidence="2" key="1">
    <citation type="submission" date="2016-03" db="EMBL/GenBank/DDBJ databases">
        <authorList>
            <person name="Sibley D."/>
            <person name="Venepally P."/>
            <person name="Karamycheva S."/>
            <person name="Hadjithomas M."/>
            <person name="Khan A."/>
            <person name="Brunk B."/>
            <person name="Roos D."/>
            <person name="Caler E."/>
            <person name="Lorenzi H."/>
        </authorList>
    </citation>
    <scope>NUCLEOTIDE SEQUENCE [LARGE SCALE GENOMIC DNA]</scope>
    <source>
        <strain evidence="2">TgCatPRC2</strain>
    </source>
</reference>
<accession>A0A151HGU2</accession>
<feature type="non-terminal residue" evidence="1">
    <location>
        <position position="198"/>
    </location>
</feature>
<comment type="caution">
    <text evidence="1">The sequence shown here is derived from an EMBL/GenBank/DDBJ whole genome shotgun (WGS) entry which is preliminary data.</text>
</comment>
<dbReference type="Proteomes" id="UP000075225">
    <property type="component" value="Unassembled WGS sequence"/>
</dbReference>
<protein>
    <submittedName>
        <fullName evidence="1">TLD protein</fullName>
    </submittedName>
</protein>
<dbReference type="AlphaFoldDB" id="A0A151HGU2"/>
<proteinExistence type="predicted"/>
<organism evidence="1 2">
    <name type="scientific">Toxoplasma gondii TgCatPRC2</name>
    <dbReference type="NCBI Taxonomy" id="1130821"/>
    <lineage>
        <taxon>Eukaryota</taxon>
        <taxon>Sar</taxon>
        <taxon>Alveolata</taxon>
        <taxon>Apicomplexa</taxon>
        <taxon>Conoidasida</taxon>
        <taxon>Coccidia</taxon>
        <taxon>Eucoccidiorida</taxon>
        <taxon>Eimeriorina</taxon>
        <taxon>Sarcocystidae</taxon>
        <taxon>Toxoplasma</taxon>
    </lineage>
</organism>
<sequence>MGDSSSKFSHATPALSYQRLSQQEVQELLSSFGLNEFSPAKARISLHSFLRIFPPVLHPTASVLLPVLRDVVRMQQVQGRGYSSSGFLTGKIDSSSQLAASKTPAPSTRGGLKNLGNLTCSGKGARKGEETCSGGIHITLQEMVDAVSACAYGDREELQVHMLQRLLSRMSKVLEEQCKRLRHQQSGNWSSRHNIDRG</sequence>
<dbReference type="VEuPathDB" id="ToxoDB:TGPRC2_209450A"/>
<evidence type="ECO:0000313" key="2">
    <source>
        <dbReference type="Proteomes" id="UP000075225"/>
    </source>
</evidence>
<name>A0A151HGU2_TOXGO</name>
<gene>
    <name evidence="1" type="ORF">TGPRC2_209450A</name>
</gene>
<evidence type="ECO:0000313" key="1">
    <source>
        <dbReference type="EMBL" id="KYK68595.1"/>
    </source>
</evidence>
<dbReference type="EMBL" id="AHZP02001067">
    <property type="protein sequence ID" value="KYK68595.1"/>
    <property type="molecule type" value="Genomic_DNA"/>
</dbReference>